<dbReference type="AlphaFoldDB" id="A0A0R1VYZ9"/>
<comment type="similarity">
    <text evidence="2 9">Belongs to the MGMT family.</text>
</comment>
<dbReference type="EMBL" id="AZGF01000026">
    <property type="protein sequence ID" value="KRM10759.1"/>
    <property type="molecule type" value="Genomic_DNA"/>
</dbReference>
<proteinExistence type="inferred from homology"/>
<comment type="caution">
    <text evidence="12">The sequence shown here is derived from an EMBL/GenBank/DDBJ whole genome shotgun (WGS) entry which is preliminary data.</text>
</comment>
<dbReference type="InterPro" id="IPR036631">
    <property type="entry name" value="MGMT_N_sf"/>
</dbReference>
<dbReference type="InterPro" id="IPR001497">
    <property type="entry name" value="MethylDNA_cys_MeTrfase_AS"/>
</dbReference>
<dbReference type="PANTHER" id="PTHR10815">
    <property type="entry name" value="METHYLATED-DNA--PROTEIN-CYSTEINE METHYLTRANSFERASE"/>
    <property type="match status" value="1"/>
</dbReference>
<dbReference type="PANTHER" id="PTHR10815:SF5">
    <property type="entry name" value="METHYLATED-DNA--PROTEIN-CYSTEINE METHYLTRANSFERASE"/>
    <property type="match status" value="1"/>
</dbReference>
<accession>A0A0R1VYZ9</accession>
<comment type="catalytic activity">
    <reaction evidence="1 9">
        <text>a 4-O-methyl-thymidine in DNA + L-cysteinyl-[protein] = a thymidine in DNA + S-methyl-L-cysteinyl-[protein]</text>
        <dbReference type="Rhea" id="RHEA:53428"/>
        <dbReference type="Rhea" id="RHEA-COMP:10131"/>
        <dbReference type="Rhea" id="RHEA-COMP:10132"/>
        <dbReference type="Rhea" id="RHEA-COMP:13555"/>
        <dbReference type="Rhea" id="RHEA-COMP:13556"/>
        <dbReference type="ChEBI" id="CHEBI:29950"/>
        <dbReference type="ChEBI" id="CHEBI:82612"/>
        <dbReference type="ChEBI" id="CHEBI:137386"/>
        <dbReference type="ChEBI" id="CHEBI:137387"/>
        <dbReference type="EC" id="2.1.1.63"/>
    </reaction>
</comment>
<dbReference type="eggNOG" id="COG0350">
    <property type="taxonomic scope" value="Bacteria"/>
</dbReference>
<dbReference type="PATRIC" id="fig|1423807.3.peg.1172"/>
<keyword evidence="3 9" id="KW-0963">Cytoplasm</keyword>
<feature type="active site" description="Nucleophile; methyl group acceptor" evidence="9">
    <location>
        <position position="138"/>
    </location>
</feature>
<dbReference type="Gene3D" id="3.30.160.70">
    <property type="entry name" value="Methylated DNA-protein cysteine methyltransferase domain"/>
    <property type="match status" value="1"/>
</dbReference>
<dbReference type="SUPFAM" id="SSF46767">
    <property type="entry name" value="Methylated DNA-protein cysteine methyltransferase, C-terminal domain"/>
    <property type="match status" value="1"/>
</dbReference>
<dbReference type="InterPro" id="IPR014048">
    <property type="entry name" value="MethylDNA_cys_MeTrfase_DNA-bd"/>
</dbReference>
<feature type="domain" description="Methylated-DNA-[protein]-cysteine S-methyltransferase DNA binding" evidence="10">
    <location>
        <begin position="82"/>
        <end position="167"/>
    </location>
</feature>
<keyword evidence="13" id="KW-1185">Reference proteome</keyword>
<evidence type="ECO:0000259" key="10">
    <source>
        <dbReference type="Pfam" id="PF01035"/>
    </source>
</evidence>
<comment type="function">
    <text evidence="9">Involved in the cellular defense against the biological effects of O6-methylguanine (O6-MeG) and O4-methylthymine (O4-MeT) in DNA. Repairs the methylated nucleobase in DNA by stoichiometrically transferring the methyl group to a cysteine residue in the enzyme. This is a suicide reaction: the enzyme is irreversibly inactivated.</text>
</comment>
<name>A0A0R1VYZ9_9LACO</name>
<dbReference type="STRING" id="1423807.FD16_GL001152"/>
<comment type="subcellular location">
    <subcellularLocation>
        <location evidence="9">Cytoplasm</location>
    </subcellularLocation>
</comment>
<comment type="miscellaneous">
    <text evidence="9">This enzyme catalyzes only one turnover and therefore is not strictly catalytic. According to one definition, an enzyme is a biocatalyst that acts repeatedly and over many reaction cycles.</text>
</comment>
<evidence type="ECO:0000256" key="9">
    <source>
        <dbReference type="HAMAP-Rule" id="MF_00772"/>
    </source>
</evidence>
<evidence type="ECO:0000313" key="13">
    <source>
        <dbReference type="Proteomes" id="UP000051820"/>
    </source>
</evidence>
<evidence type="ECO:0000256" key="4">
    <source>
        <dbReference type="ARBA" id="ARBA00022603"/>
    </source>
</evidence>
<dbReference type="Pfam" id="PF01035">
    <property type="entry name" value="DNA_binding_1"/>
    <property type="match status" value="1"/>
</dbReference>
<dbReference type="Proteomes" id="UP000051820">
    <property type="component" value="Unassembled WGS sequence"/>
</dbReference>
<dbReference type="Gene3D" id="1.10.10.10">
    <property type="entry name" value="Winged helix-like DNA-binding domain superfamily/Winged helix DNA-binding domain"/>
    <property type="match status" value="1"/>
</dbReference>
<dbReference type="GO" id="GO:0005737">
    <property type="term" value="C:cytoplasm"/>
    <property type="evidence" value="ECO:0007669"/>
    <property type="project" value="UniProtKB-SubCell"/>
</dbReference>
<evidence type="ECO:0000256" key="2">
    <source>
        <dbReference type="ARBA" id="ARBA00008711"/>
    </source>
</evidence>
<keyword evidence="4 9" id="KW-0489">Methyltransferase</keyword>
<reference evidence="12 13" key="1">
    <citation type="journal article" date="2015" name="Genome Announc.">
        <title>Expanding the biotechnology potential of lactobacilli through comparative genomics of 213 strains and associated genera.</title>
        <authorList>
            <person name="Sun Z."/>
            <person name="Harris H.M."/>
            <person name="McCann A."/>
            <person name="Guo C."/>
            <person name="Argimon S."/>
            <person name="Zhang W."/>
            <person name="Yang X."/>
            <person name="Jeffery I.B."/>
            <person name="Cooney J.C."/>
            <person name="Kagawa T.F."/>
            <person name="Liu W."/>
            <person name="Song Y."/>
            <person name="Salvetti E."/>
            <person name="Wrobel A."/>
            <person name="Rasinkangas P."/>
            <person name="Parkhill J."/>
            <person name="Rea M.C."/>
            <person name="O'Sullivan O."/>
            <person name="Ritari J."/>
            <person name="Douillard F.P."/>
            <person name="Paul Ross R."/>
            <person name="Yang R."/>
            <person name="Briner A.E."/>
            <person name="Felis G.E."/>
            <person name="de Vos W.M."/>
            <person name="Barrangou R."/>
            <person name="Klaenhammer T.R."/>
            <person name="Caufield P.W."/>
            <person name="Cui Y."/>
            <person name="Zhang H."/>
            <person name="O'Toole P.W."/>
        </authorList>
    </citation>
    <scope>NUCLEOTIDE SEQUENCE [LARGE SCALE GENOMIC DNA]</scope>
    <source>
        <strain evidence="12 13">DSM 5007</strain>
    </source>
</reference>
<dbReference type="InterPro" id="IPR008332">
    <property type="entry name" value="MethylG_MeTrfase_N"/>
</dbReference>
<dbReference type="InterPro" id="IPR036388">
    <property type="entry name" value="WH-like_DNA-bd_sf"/>
</dbReference>
<organism evidence="12 13">
    <name type="scientific">Paucilactobacillus suebicus DSM 5007 = KCTC 3549</name>
    <dbReference type="NCBI Taxonomy" id="1423807"/>
    <lineage>
        <taxon>Bacteria</taxon>
        <taxon>Bacillati</taxon>
        <taxon>Bacillota</taxon>
        <taxon>Bacilli</taxon>
        <taxon>Lactobacillales</taxon>
        <taxon>Lactobacillaceae</taxon>
        <taxon>Paucilactobacillus</taxon>
    </lineage>
</organism>
<evidence type="ECO:0000256" key="1">
    <source>
        <dbReference type="ARBA" id="ARBA00001286"/>
    </source>
</evidence>
<dbReference type="InterPro" id="IPR036217">
    <property type="entry name" value="MethylDNA_cys_MeTrfase_DNAb"/>
</dbReference>
<keyword evidence="5 9" id="KW-0808">Transferase</keyword>
<keyword evidence="7 9" id="KW-0234">DNA repair</keyword>
<keyword evidence="6 9" id="KW-0227">DNA damage</keyword>
<evidence type="ECO:0000313" key="12">
    <source>
        <dbReference type="EMBL" id="KRM10759.1"/>
    </source>
</evidence>
<gene>
    <name evidence="12" type="ORF">FD16_GL001152</name>
</gene>
<dbReference type="InterPro" id="IPR023546">
    <property type="entry name" value="MGMT"/>
</dbReference>
<dbReference type="NCBIfam" id="TIGR00589">
    <property type="entry name" value="ogt"/>
    <property type="match status" value="1"/>
</dbReference>
<comment type="catalytic activity">
    <reaction evidence="8 9">
        <text>a 6-O-methyl-2'-deoxyguanosine in DNA + L-cysteinyl-[protein] = S-methyl-L-cysteinyl-[protein] + a 2'-deoxyguanosine in DNA</text>
        <dbReference type="Rhea" id="RHEA:24000"/>
        <dbReference type="Rhea" id="RHEA-COMP:10131"/>
        <dbReference type="Rhea" id="RHEA-COMP:10132"/>
        <dbReference type="Rhea" id="RHEA-COMP:11367"/>
        <dbReference type="Rhea" id="RHEA-COMP:11368"/>
        <dbReference type="ChEBI" id="CHEBI:29950"/>
        <dbReference type="ChEBI" id="CHEBI:82612"/>
        <dbReference type="ChEBI" id="CHEBI:85445"/>
        <dbReference type="ChEBI" id="CHEBI:85448"/>
        <dbReference type="EC" id="2.1.1.63"/>
    </reaction>
</comment>
<dbReference type="GO" id="GO:0006307">
    <property type="term" value="P:DNA alkylation repair"/>
    <property type="evidence" value="ECO:0007669"/>
    <property type="project" value="UniProtKB-UniRule"/>
</dbReference>
<evidence type="ECO:0000256" key="8">
    <source>
        <dbReference type="ARBA" id="ARBA00049348"/>
    </source>
</evidence>
<feature type="domain" description="Methylguanine DNA methyltransferase ribonuclease-like" evidence="11">
    <location>
        <begin position="6"/>
        <end position="78"/>
    </location>
</feature>
<evidence type="ECO:0000256" key="3">
    <source>
        <dbReference type="ARBA" id="ARBA00022490"/>
    </source>
</evidence>
<protein>
    <recommendedName>
        <fullName evidence="9">Methylated-DNA--protein-cysteine methyltransferase</fullName>
        <ecNumber evidence="9">2.1.1.63</ecNumber>
    </recommendedName>
    <alternativeName>
        <fullName evidence="9">6-O-methylguanine-DNA methyltransferase</fullName>
        <shortName evidence="9">MGMT</shortName>
    </alternativeName>
    <alternativeName>
        <fullName evidence="9">O-6-methylguanine-DNA-alkyltransferase</fullName>
    </alternativeName>
</protein>
<dbReference type="GO" id="GO:0032259">
    <property type="term" value="P:methylation"/>
    <property type="evidence" value="ECO:0007669"/>
    <property type="project" value="UniProtKB-KW"/>
</dbReference>
<dbReference type="HAMAP" id="MF_00772">
    <property type="entry name" value="OGT"/>
    <property type="match status" value="1"/>
</dbReference>
<evidence type="ECO:0000256" key="5">
    <source>
        <dbReference type="ARBA" id="ARBA00022679"/>
    </source>
</evidence>
<dbReference type="CDD" id="cd06445">
    <property type="entry name" value="ATase"/>
    <property type="match status" value="1"/>
</dbReference>
<evidence type="ECO:0000259" key="11">
    <source>
        <dbReference type="Pfam" id="PF02870"/>
    </source>
</evidence>
<evidence type="ECO:0000256" key="6">
    <source>
        <dbReference type="ARBA" id="ARBA00022763"/>
    </source>
</evidence>
<dbReference type="SUPFAM" id="SSF53155">
    <property type="entry name" value="Methylated DNA-protein cysteine methyltransferase domain"/>
    <property type="match status" value="1"/>
</dbReference>
<dbReference type="EC" id="2.1.1.63" evidence="9"/>
<dbReference type="FunFam" id="1.10.10.10:FF:000214">
    <property type="entry name" value="Methylated-DNA--protein-cysteine methyltransferase"/>
    <property type="match status" value="1"/>
</dbReference>
<dbReference type="Pfam" id="PF02870">
    <property type="entry name" value="Methyltransf_1N"/>
    <property type="match status" value="1"/>
</dbReference>
<evidence type="ECO:0000256" key="7">
    <source>
        <dbReference type="ARBA" id="ARBA00023204"/>
    </source>
</evidence>
<dbReference type="GO" id="GO:0003908">
    <property type="term" value="F:methylated-DNA-[protein]-cysteine S-methyltransferase activity"/>
    <property type="evidence" value="ECO:0007669"/>
    <property type="project" value="UniProtKB-UniRule"/>
</dbReference>
<dbReference type="PROSITE" id="PS00374">
    <property type="entry name" value="MGMT"/>
    <property type="match status" value="1"/>
</dbReference>
<sequence length="171" mass="19037">MDMLFSHLYHSPLGDMTLVSDDQNILGLWFNDQKYFAANYDMKTIKDELNEPNKRASEWLTAYFDGERPSPQSLPLDPQVTEFRKRVLNVLQQIPYGQTMSYKEISDALQHNVAKKTNSSRAVGGAVGHNPISIIIPCHRVIGSDGSLTGYAGGVNRKIALLKLEGVTNLA</sequence>